<dbReference type="Proteomes" id="UP000282076">
    <property type="component" value="Unassembled WGS sequence"/>
</dbReference>
<accession>A0A494X9H7</accession>
<dbReference type="AlphaFoldDB" id="A0A494X9H7"/>
<protein>
    <submittedName>
        <fullName evidence="1">Uncharacterized protein</fullName>
    </submittedName>
</protein>
<dbReference type="OrthoDB" id="2339657at2"/>
<comment type="caution">
    <text evidence="1">The sequence shown here is derived from an EMBL/GenBank/DDBJ whole genome shotgun (WGS) entry which is preliminary data.</text>
</comment>
<organism evidence="1 2">
    <name type="scientific">Cohnella endophytica</name>
    <dbReference type="NCBI Taxonomy" id="2419778"/>
    <lineage>
        <taxon>Bacteria</taxon>
        <taxon>Bacillati</taxon>
        <taxon>Bacillota</taxon>
        <taxon>Bacilli</taxon>
        <taxon>Bacillales</taxon>
        <taxon>Paenibacillaceae</taxon>
        <taxon>Cohnella</taxon>
    </lineage>
</organism>
<reference evidence="1 2" key="1">
    <citation type="submission" date="2018-10" db="EMBL/GenBank/DDBJ databases">
        <title>Cohnella sp. M2MS4P-1, whole genome shotgun sequence.</title>
        <authorList>
            <person name="Tuo L."/>
        </authorList>
    </citation>
    <scope>NUCLEOTIDE SEQUENCE [LARGE SCALE GENOMIC DNA]</scope>
    <source>
        <strain evidence="1 2">M2MS4P-1</strain>
    </source>
</reference>
<gene>
    <name evidence="1" type="ORF">D7Z26_24875</name>
</gene>
<dbReference type="RefSeq" id="WP_120979739.1">
    <property type="nucleotide sequence ID" value="NZ_RBZM01000013.1"/>
</dbReference>
<evidence type="ECO:0000313" key="1">
    <source>
        <dbReference type="EMBL" id="RKP46311.1"/>
    </source>
</evidence>
<evidence type="ECO:0000313" key="2">
    <source>
        <dbReference type="Proteomes" id="UP000282076"/>
    </source>
</evidence>
<sequence length="189" mass="22101">MCEYDKYFKTYEGTPRSYRSSVHFNDFRLRKAMEQAKLEPVAVEQVIEYINAFLAAISMNQIESPIVRATEINYKKIKDTNNLTDKRDIVWLKFTKDGFIGVVATSDDVNFNIPESKDVYHDKDGNSWRYNTSGIIVHSVDQEWDESFVLIYPLRNIPDGLTRHDIEKGIGNYLINNRVPILDFYSHNY</sequence>
<proteinExistence type="predicted"/>
<keyword evidence="2" id="KW-1185">Reference proteome</keyword>
<dbReference type="EMBL" id="RBZM01000013">
    <property type="protein sequence ID" value="RKP46311.1"/>
    <property type="molecule type" value="Genomic_DNA"/>
</dbReference>
<name>A0A494X9H7_9BACL</name>